<keyword evidence="5 9" id="KW-0999">Mitochondrion inner membrane</keyword>
<keyword evidence="4" id="KW-0812">Transmembrane</keyword>
<evidence type="ECO:0000256" key="2">
    <source>
        <dbReference type="ARBA" id="ARBA00006771"/>
    </source>
</evidence>
<comment type="similarity">
    <text evidence="2 9">Belongs to the MICOS complex subunit Mic13 family.</text>
</comment>
<dbReference type="EMBL" id="JAACNH010000001">
    <property type="protein sequence ID" value="KAG8454777.1"/>
    <property type="molecule type" value="Genomic_DNA"/>
</dbReference>
<dbReference type="PANTHER" id="PTHR31816:SF3">
    <property type="entry name" value="MICOS COMPLEX SUBUNIT MIC13"/>
    <property type="match status" value="1"/>
</dbReference>
<dbReference type="InterPro" id="IPR026769">
    <property type="entry name" value="Mic13"/>
</dbReference>
<keyword evidence="8" id="KW-0472">Membrane</keyword>
<gene>
    <name evidence="11" type="ORF">GDO86_001121</name>
</gene>
<keyword evidence="7 9" id="KW-0496">Mitochondrion</keyword>
<evidence type="ECO:0000256" key="8">
    <source>
        <dbReference type="ARBA" id="ARBA00023136"/>
    </source>
</evidence>
<keyword evidence="12" id="KW-1185">Reference proteome</keyword>
<comment type="subcellular location">
    <subcellularLocation>
        <location evidence="1 9">Mitochondrion inner membrane</location>
        <topology evidence="1 9">Single-pass membrane protein</topology>
    </subcellularLocation>
</comment>
<evidence type="ECO:0000256" key="3">
    <source>
        <dbReference type="ARBA" id="ARBA00018172"/>
    </source>
</evidence>
<evidence type="ECO:0000256" key="9">
    <source>
        <dbReference type="RuleBase" id="RU363009"/>
    </source>
</evidence>
<dbReference type="Pfam" id="PF15884">
    <property type="entry name" value="QIL1"/>
    <property type="match status" value="1"/>
</dbReference>
<accession>A0A8T2KHA9</accession>
<evidence type="ECO:0000256" key="4">
    <source>
        <dbReference type="ARBA" id="ARBA00022692"/>
    </source>
</evidence>
<evidence type="ECO:0000256" key="1">
    <source>
        <dbReference type="ARBA" id="ARBA00004434"/>
    </source>
</evidence>
<organism evidence="11 12">
    <name type="scientific">Hymenochirus boettgeri</name>
    <name type="common">Congo dwarf clawed frog</name>
    <dbReference type="NCBI Taxonomy" id="247094"/>
    <lineage>
        <taxon>Eukaryota</taxon>
        <taxon>Metazoa</taxon>
        <taxon>Chordata</taxon>
        <taxon>Craniata</taxon>
        <taxon>Vertebrata</taxon>
        <taxon>Euteleostomi</taxon>
        <taxon>Amphibia</taxon>
        <taxon>Batrachia</taxon>
        <taxon>Anura</taxon>
        <taxon>Pipoidea</taxon>
        <taxon>Pipidae</taxon>
        <taxon>Pipinae</taxon>
        <taxon>Hymenochirus</taxon>
    </lineage>
</organism>
<evidence type="ECO:0000313" key="11">
    <source>
        <dbReference type="EMBL" id="KAG8454777.1"/>
    </source>
</evidence>
<comment type="subunit">
    <text evidence="9">Component of the mitochondrial contact site and cristae organizing system (MICOS) complex.</text>
</comment>
<dbReference type="GO" id="GO:0042407">
    <property type="term" value="P:cristae formation"/>
    <property type="evidence" value="ECO:0007669"/>
    <property type="project" value="TreeGrafter"/>
</dbReference>
<keyword evidence="6" id="KW-1133">Transmembrane helix</keyword>
<dbReference type="PANTHER" id="PTHR31816">
    <property type="entry name" value="MICOS COMPLEX SUBUNIT MIC13"/>
    <property type="match status" value="1"/>
</dbReference>
<evidence type="ECO:0000313" key="12">
    <source>
        <dbReference type="Proteomes" id="UP000812440"/>
    </source>
</evidence>
<protein>
    <recommendedName>
        <fullName evidence="3 9">MICOS complex subunit MIC13</fullName>
    </recommendedName>
</protein>
<evidence type="ECO:0000256" key="6">
    <source>
        <dbReference type="ARBA" id="ARBA00022989"/>
    </source>
</evidence>
<reference evidence="11" key="1">
    <citation type="thesis" date="2020" institute="ProQuest LLC" country="789 East Eisenhower Parkway, Ann Arbor, MI, USA">
        <title>Comparative Genomics and Chromosome Evolution.</title>
        <authorList>
            <person name="Mudd A.B."/>
        </authorList>
    </citation>
    <scope>NUCLEOTIDE SEQUENCE</scope>
    <source>
        <strain evidence="11">Female2</strain>
        <tissue evidence="11">Blood</tissue>
    </source>
</reference>
<comment type="caution">
    <text evidence="11">The sequence shown here is derived from an EMBL/GenBank/DDBJ whole genome shotgun (WGS) entry which is preliminary data.</text>
</comment>
<evidence type="ECO:0000256" key="10">
    <source>
        <dbReference type="SAM" id="SignalP"/>
    </source>
</evidence>
<evidence type="ECO:0000256" key="5">
    <source>
        <dbReference type="ARBA" id="ARBA00022792"/>
    </source>
</evidence>
<name>A0A8T2KHA9_9PIPI</name>
<dbReference type="GO" id="GO:0044284">
    <property type="term" value="C:mitochondrial crista junction"/>
    <property type="evidence" value="ECO:0007669"/>
    <property type="project" value="TreeGrafter"/>
</dbReference>
<feature type="signal peptide" evidence="10">
    <location>
        <begin position="1"/>
        <end position="20"/>
    </location>
</feature>
<comment type="function">
    <text evidence="9">Component of the MICOS complex, a large protein complex of the mitochondrial inner membrane that plays crucial roles in the maintenance of crista junctions, inner membrane architecture, and formation of contact sites to the outer membrane.</text>
</comment>
<dbReference type="AlphaFoldDB" id="A0A8T2KHA9"/>
<dbReference type="Proteomes" id="UP000812440">
    <property type="component" value="Chromosome 1"/>
</dbReference>
<sequence>MAPALVRLLKFFTKAGLAGGAVYVAYDQGLMGRGEQGEEVLKKMNDAVPPAIQEWADYFGWQIPSTPKFDFSVRESWNWGVMKSVSALSVAPSKTCEYTCDGWKYVKEIFK</sequence>
<evidence type="ECO:0000256" key="7">
    <source>
        <dbReference type="ARBA" id="ARBA00023128"/>
    </source>
</evidence>
<dbReference type="OrthoDB" id="5948578at2759"/>
<keyword evidence="10" id="KW-0732">Signal</keyword>
<dbReference type="GO" id="GO:0061617">
    <property type="term" value="C:MICOS complex"/>
    <property type="evidence" value="ECO:0007669"/>
    <property type="project" value="UniProtKB-UniRule"/>
</dbReference>
<feature type="chain" id="PRO_5035773599" description="MICOS complex subunit MIC13" evidence="10">
    <location>
        <begin position="21"/>
        <end position="111"/>
    </location>
</feature>
<proteinExistence type="inferred from homology"/>